<sequence length="135" mass="15666">MLKTICYKSIVRDTLSILDTEQLFLETKKNNDKHNISGVLIKRGDVFFQILEGPEDHLNQLYLKIIKDRRHSNIEELLNTSITALSFSNFEFGYSIIQETSSLFDLQNYLVKIESSNANISLFLQNIESFLDEDQ</sequence>
<dbReference type="GO" id="GO:0071949">
    <property type="term" value="F:FAD binding"/>
    <property type="evidence" value="ECO:0007669"/>
    <property type="project" value="InterPro"/>
</dbReference>
<evidence type="ECO:0000313" key="2">
    <source>
        <dbReference type="EMBL" id="KJD32790.1"/>
    </source>
</evidence>
<gene>
    <name evidence="2" type="ORF">PW52_15030</name>
</gene>
<dbReference type="SMART" id="SM01034">
    <property type="entry name" value="BLUF"/>
    <property type="match status" value="1"/>
</dbReference>
<dbReference type="Proteomes" id="UP000032578">
    <property type="component" value="Unassembled WGS sequence"/>
</dbReference>
<evidence type="ECO:0000259" key="1">
    <source>
        <dbReference type="PROSITE" id="PS50925"/>
    </source>
</evidence>
<dbReference type="AlphaFoldDB" id="A0A0D7W0Z1"/>
<comment type="caution">
    <text evidence="2">The sequence shown here is derived from an EMBL/GenBank/DDBJ whole genome shotgun (WGS) entry which is preliminary data.</text>
</comment>
<dbReference type="EMBL" id="JTDW01000016">
    <property type="protein sequence ID" value="KJD32790.1"/>
    <property type="molecule type" value="Genomic_DNA"/>
</dbReference>
<keyword evidence="3" id="KW-1185">Reference proteome</keyword>
<dbReference type="Pfam" id="PF04940">
    <property type="entry name" value="BLUF"/>
    <property type="match status" value="1"/>
</dbReference>
<dbReference type="OrthoDB" id="1122028at2"/>
<evidence type="ECO:0000313" key="3">
    <source>
        <dbReference type="Proteomes" id="UP000032578"/>
    </source>
</evidence>
<organism evidence="2 3">
    <name type="scientific">Neotamlana sedimentorum</name>
    <dbReference type="NCBI Taxonomy" id="1435349"/>
    <lineage>
        <taxon>Bacteria</taxon>
        <taxon>Pseudomonadati</taxon>
        <taxon>Bacteroidota</taxon>
        <taxon>Flavobacteriia</taxon>
        <taxon>Flavobacteriales</taxon>
        <taxon>Flavobacteriaceae</taxon>
        <taxon>Neotamlana</taxon>
    </lineage>
</organism>
<accession>A0A0D7W0Z1</accession>
<dbReference type="RefSeq" id="WP_044633799.1">
    <property type="nucleotide sequence ID" value="NZ_JTDW01000016.1"/>
</dbReference>
<feature type="domain" description="BLUF" evidence="1">
    <location>
        <begin position="2"/>
        <end position="93"/>
    </location>
</feature>
<reference evidence="2 3" key="1">
    <citation type="submission" date="2014-11" db="EMBL/GenBank/DDBJ databases">
        <title>Tamlana sedimentorum sp. nov., isolated from shallow sand sediments of the Sea of Japan.</title>
        <authorList>
            <person name="Romanenko L.A."/>
        </authorList>
    </citation>
    <scope>NUCLEOTIDE SEQUENCE [LARGE SCALE GENOMIC DNA]</scope>
    <source>
        <strain evidence="2 3">JCM 19808</strain>
    </source>
</reference>
<dbReference type="InterPro" id="IPR007024">
    <property type="entry name" value="BLUF_domain"/>
</dbReference>
<dbReference type="STRING" id="1435349.PW52_15030"/>
<dbReference type="PATRIC" id="fig|1435349.4.peg.1031"/>
<dbReference type="InterPro" id="IPR036046">
    <property type="entry name" value="Acylphosphatase-like_dom_sf"/>
</dbReference>
<dbReference type="PROSITE" id="PS50925">
    <property type="entry name" value="BLUF"/>
    <property type="match status" value="1"/>
</dbReference>
<name>A0A0D7W0Z1_9FLAO</name>
<dbReference type="SUPFAM" id="SSF54975">
    <property type="entry name" value="Acylphosphatase/BLUF domain-like"/>
    <property type="match status" value="1"/>
</dbReference>
<protein>
    <recommendedName>
        <fullName evidence="1">BLUF domain-containing protein</fullName>
    </recommendedName>
</protein>
<dbReference type="Gene3D" id="3.30.70.100">
    <property type="match status" value="1"/>
</dbReference>
<proteinExistence type="predicted"/>
<dbReference type="GO" id="GO:0009882">
    <property type="term" value="F:blue light photoreceptor activity"/>
    <property type="evidence" value="ECO:0007669"/>
    <property type="project" value="InterPro"/>
</dbReference>